<protein>
    <submittedName>
        <fullName evidence="2">Uncharacterized protein</fullName>
    </submittedName>
</protein>
<accession>A0A9X1YVU9</accession>
<sequence>MNPTISPLEFLLTNAICFAAGAAMVVALQLGGKAVYRAGQRKTPPAF</sequence>
<dbReference type="RefSeq" id="WP_177434924.1">
    <property type="nucleotide sequence ID" value="NZ_JALQCW010000035.1"/>
</dbReference>
<gene>
    <name evidence="2" type="ORF">M1B34_15365</name>
</gene>
<keyword evidence="1" id="KW-0472">Membrane</keyword>
<keyword evidence="1" id="KW-1133">Transmembrane helix</keyword>
<evidence type="ECO:0000313" key="3">
    <source>
        <dbReference type="Proteomes" id="UP001155059"/>
    </source>
</evidence>
<reference evidence="2 3" key="1">
    <citation type="journal article" date="2022" name="Int. J. Syst. Evol. Microbiol.">
        <title>Pseudomonas aegrilactucae sp. nov. and Pseudomonas morbosilactucae sp. nov., pathogens causing bacterial rot of lettuce in Japan.</title>
        <authorList>
            <person name="Sawada H."/>
            <person name="Fujikawa T."/>
            <person name="Satou M."/>
        </authorList>
    </citation>
    <scope>NUCLEOTIDE SEQUENCE [LARGE SCALE GENOMIC DNA]</scope>
    <source>
        <strain evidence="2 3">MAFF 302030</strain>
    </source>
</reference>
<dbReference type="EMBL" id="JALQCW010000035">
    <property type="protein sequence ID" value="MCK9799047.1"/>
    <property type="molecule type" value="Genomic_DNA"/>
</dbReference>
<comment type="caution">
    <text evidence="2">The sequence shown here is derived from an EMBL/GenBank/DDBJ whole genome shotgun (WGS) entry which is preliminary data.</text>
</comment>
<evidence type="ECO:0000313" key="2">
    <source>
        <dbReference type="EMBL" id="MCK9799047.1"/>
    </source>
</evidence>
<name>A0A9X1YVU9_9PSED</name>
<proteinExistence type="predicted"/>
<evidence type="ECO:0000256" key="1">
    <source>
        <dbReference type="SAM" id="Phobius"/>
    </source>
</evidence>
<reference evidence="2 3" key="2">
    <citation type="journal article" date="2023" name="Plant Pathol.">
        <title>Dismantling and reorganizing Pseudomonas marginalis sensu#lato.</title>
        <authorList>
            <person name="Sawada H."/>
            <person name="Fujikawa T."/>
            <person name="Satou M."/>
        </authorList>
    </citation>
    <scope>NUCLEOTIDE SEQUENCE [LARGE SCALE GENOMIC DNA]</scope>
    <source>
        <strain evidence="2 3">MAFF 302030</strain>
    </source>
</reference>
<dbReference type="Proteomes" id="UP001155059">
    <property type="component" value="Unassembled WGS sequence"/>
</dbReference>
<feature type="transmembrane region" description="Helical" evidence="1">
    <location>
        <begin position="12"/>
        <end position="32"/>
    </location>
</feature>
<dbReference type="AlphaFoldDB" id="A0A9X1YVU9"/>
<keyword evidence="1" id="KW-0812">Transmembrane</keyword>
<organism evidence="2 3">
    <name type="scientific">Pseudomonas morbosilactucae</name>
    <dbReference type="NCBI Taxonomy" id="2938197"/>
    <lineage>
        <taxon>Bacteria</taxon>
        <taxon>Pseudomonadati</taxon>
        <taxon>Pseudomonadota</taxon>
        <taxon>Gammaproteobacteria</taxon>
        <taxon>Pseudomonadales</taxon>
        <taxon>Pseudomonadaceae</taxon>
        <taxon>Pseudomonas</taxon>
    </lineage>
</organism>